<gene>
    <name evidence="10" type="ORF">ACFFK8_02140</name>
</gene>
<evidence type="ECO:0000256" key="1">
    <source>
        <dbReference type="ARBA" id="ARBA00001462"/>
    </source>
</evidence>
<dbReference type="PANTHER" id="PTHR43576:SF2">
    <property type="entry name" value="INTRACELLULAR EXO-ALPHA-L-ARABINOFURANOSIDASE 2"/>
    <property type="match status" value="1"/>
</dbReference>
<keyword evidence="6" id="KW-0119">Carbohydrate metabolism</keyword>
<evidence type="ECO:0000256" key="7">
    <source>
        <dbReference type="ARBA" id="ARBA00023295"/>
    </source>
</evidence>
<feature type="signal peptide" evidence="8">
    <location>
        <begin position="1"/>
        <end position="25"/>
    </location>
</feature>
<evidence type="ECO:0000256" key="5">
    <source>
        <dbReference type="ARBA" id="ARBA00022801"/>
    </source>
</evidence>
<evidence type="ECO:0000256" key="8">
    <source>
        <dbReference type="SAM" id="SignalP"/>
    </source>
</evidence>
<dbReference type="PANTHER" id="PTHR43576">
    <property type="entry name" value="ALPHA-L-ARABINOFURANOSIDASE C-RELATED"/>
    <property type="match status" value="1"/>
</dbReference>
<evidence type="ECO:0000256" key="2">
    <source>
        <dbReference type="ARBA" id="ARBA00007186"/>
    </source>
</evidence>
<dbReference type="Gene3D" id="3.20.20.80">
    <property type="entry name" value="Glycosidases"/>
    <property type="match status" value="1"/>
</dbReference>
<evidence type="ECO:0000259" key="9">
    <source>
        <dbReference type="SMART" id="SM00813"/>
    </source>
</evidence>
<protein>
    <recommendedName>
        <fullName evidence="4">non-reducing end alpha-L-arabinofuranosidase</fullName>
        <ecNumber evidence="4">3.2.1.55</ecNumber>
    </recommendedName>
</protein>
<dbReference type="Gene3D" id="2.60.40.1180">
    <property type="entry name" value="Golgi alpha-mannosidase II"/>
    <property type="match status" value="1"/>
</dbReference>
<dbReference type="Proteomes" id="UP001589688">
    <property type="component" value="Unassembled WGS sequence"/>
</dbReference>
<keyword evidence="5" id="KW-0378">Hydrolase</keyword>
<evidence type="ECO:0000256" key="4">
    <source>
        <dbReference type="ARBA" id="ARBA00012670"/>
    </source>
</evidence>
<organism evidence="10 11">
    <name type="scientific">Hallella seregens ATCC 51272</name>
    <dbReference type="NCBI Taxonomy" id="1336250"/>
    <lineage>
        <taxon>Bacteria</taxon>
        <taxon>Pseudomonadati</taxon>
        <taxon>Bacteroidota</taxon>
        <taxon>Bacteroidia</taxon>
        <taxon>Bacteroidales</taxon>
        <taxon>Prevotellaceae</taxon>
        <taxon>Hallella</taxon>
    </lineage>
</organism>
<evidence type="ECO:0000313" key="11">
    <source>
        <dbReference type="Proteomes" id="UP001589688"/>
    </source>
</evidence>
<comment type="similarity">
    <text evidence="2">Belongs to the glycosyl hydrolase 51 family.</text>
</comment>
<keyword evidence="11" id="KW-1185">Reference proteome</keyword>
<dbReference type="EMBL" id="JBHLZF010000001">
    <property type="protein sequence ID" value="MFB9896654.1"/>
    <property type="molecule type" value="Genomic_DNA"/>
</dbReference>
<dbReference type="InterPro" id="IPR013780">
    <property type="entry name" value="Glyco_hydro_b"/>
</dbReference>
<dbReference type="InterPro" id="IPR055235">
    <property type="entry name" value="ASD1_cat"/>
</dbReference>
<feature type="chain" id="PRO_5045690697" description="non-reducing end alpha-L-arabinofuranosidase" evidence="8">
    <location>
        <begin position="26"/>
        <end position="523"/>
    </location>
</feature>
<sequence length="523" mass="59148">MKKTITTLCLSAVIALPSMGQDATATIHATQGVHKIPREIYGQFAEHLGSCIYGGLWVGPYSRVPNTQGYRNDVLQALKDLKVPVLRWPGGCFADEYHWMDGIGPRDQRPKMQNNNWGGTIEDNSFGTHEFLNLCELIGAEPYISGNVGSGTVEELAKWVEYMTSDGDTPMAKLRRKNGREKSWNVRYLGVGNESWGCGGNMRPEYYADLYRRYSVYCRNYDDHRLYKIASGASDYDYNWTKVLMDNVGNRMNGLSLHYYTVKDWSNHKGSATKFSNQEYYWTIGKCLQIEDVIKRHSDIMDQKDPQKRIGLLVDEWGTWWDEEPGTIRGHLYQQNTMRDAMVAALSLNVFQRHTDRVKMANIAQVVNVLQSMILTDTVGTGRMVLTPTYHVFQMYKDFQEATYLPMDVKTDSIDVEGGHMYQMKAGKIPAVSLSAARKTDGTIVVSLVNPSLDKAQQVEFTLEGASPKTASGSILSGKNMTDYNDFDNPERIRPTLFKDVKIKKNNVRLTVPAKSIIVVTLK</sequence>
<comment type="caution">
    <text evidence="10">The sequence shown here is derived from an EMBL/GenBank/DDBJ whole genome shotgun (WGS) entry which is preliminary data.</text>
</comment>
<accession>A0ABV5ZH07</accession>
<feature type="domain" description="Alpha-L-arabinofuranosidase C-terminal" evidence="9">
    <location>
        <begin position="315"/>
        <end position="516"/>
    </location>
</feature>
<reference evidence="10 11" key="1">
    <citation type="submission" date="2024-09" db="EMBL/GenBank/DDBJ databases">
        <authorList>
            <person name="Sun Q."/>
            <person name="Mori K."/>
        </authorList>
    </citation>
    <scope>NUCLEOTIDE SEQUENCE [LARGE SCALE GENOMIC DNA]</scope>
    <source>
        <strain evidence="10 11">ATCC 51272</strain>
    </source>
</reference>
<dbReference type="SUPFAM" id="SSF51445">
    <property type="entry name" value="(Trans)glycosidases"/>
    <property type="match status" value="1"/>
</dbReference>
<comment type="catalytic activity">
    <reaction evidence="1">
        <text>Hydrolysis of terminal non-reducing alpha-L-arabinofuranoside residues in alpha-L-arabinosides.</text>
        <dbReference type="EC" id="3.2.1.55"/>
    </reaction>
</comment>
<keyword evidence="7" id="KW-0326">Glycosidase</keyword>
<dbReference type="Pfam" id="PF22848">
    <property type="entry name" value="ASD1_dom"/>
    <property type="match status" value="1"/>
</dbReference>
<evidence type="ECO:0000256" key="3">
    <source>
        <dbReference type="ARBA" id="ARBA00011165"/>
    </source>
</evidence>
<evidence type="ECO:0000313" key="10">
    <source>
        <dbReference type="EMBL" id="MFB9896654.1"/>
    </source>
</evidence>
<dbReference type="InterPro" id="IPR010720">
    <property type="entry name" value="Alpha-L-AF_C"/>
</dbReference>
<name>A0ABV5ZH07_9BACT</name>
<proteinExistence type="inferred from homology"/>
<evidence type="ECO:0000256" key="6">
    <source>
        <dbReference type="ARBA" id="ARBA00023277"/>
    </source>
</evidence>
<dbReference type="SUPFAM" id="SSF51011">
    <property type="entry name" value="Glycosyl hydrolase domain"/>
    <property type="match status" value="1"/>
</dbReference>
<dbReference type="SMART" id="SM00813">
    <property type="entry name" value="Alpha-L-AF_C"/>
    <property type="match status" value="1"/>
</dbReference>
<dbReference type="EC" id="3.2.1.55" evidence="4"/>
<keyword evidence="8" id="KW-0732">Signal</keyword>
<dbReference type="Pfam" id="PF06964">
    <property type="entry name" value="Alpha-L-AF_C"/>
    <property type="match status" value="1"/>
</dbReference>
<dbReference type="InterPro" id="IPR017853">
    <property type="entry name" value="GH"/>
</dbReference>
<dbReference type="RefSeq" id="WP_027952490.1">
    <property type="nucleotide sequence ID" value="NZ_JADU01000020.1"/>
</dbReference>
<comment type="subunit">
    <text evidence="3">Homohexamer; trimer of dimers.</text>
</comment>